<dbReference type="EMBL" id="JABEMA010000024">
    <property type="protein sequence ID" value="NNH22182.1"/>
    <property type="molecule type" value="Genomic_DNA"/>
</dbReference>
<reference evidence="1 2" key="1">
    <citation type="submission" date="2020-05" db="EMBL/GenBank/DDBJ databases">
        <title>MicrobeNet Type strains.</title>
        <authorList>
            <person name="Nicholson A.C."/>
        </authorList>
    </citation>
    <scope>NUCLEOTIDE SEQUENCE [LARGE SCALE GENOMIC DNA]</scope>
    <source>
        <strain evidence="1 2">JCM 14547</strain>
    </source>
</reference>
<accession>A0A849BN09</accession>
<name>A0A849BN09_9ACTN</name>
<evidence type="ECO:0000313" key="2">
    <source>
        <dbReference type="Proteomes" id="UP000555552"/>
    </source>
</evidence>
<evidence type="ECO:0000313" key="1">
    <source>
        <dbReference type="EMBL" id="NNH22182.1"/>
    </source>
</evidence>
<dbReference type="Proteomes" id="UP000555552">
    <property type="component" value="Unassembled WGS sequence"/>
</dbReference>
<sequence length="113" mass="11517">MTAVTGTARLADVPLRWVLVAPDEHGVLHRLGRVVRGTPGGVLVHLRSVPPTAAGAQLGVSPRTCPGGCPGELLWFGGLSASDVAVAEAWIASGTPEPPEPLASRVVAVTRTA</sequence>
<keyword evidence="2" id="KW-1185">Reference proteome</keyword>
<protein>
    <submittedName>
        <fullName evidence="1">Uncharacterized protein</fullName>
    </submittedName>
</protein>
<gene>
    <name evidence="1" type="ORF">HLB09_03595</name>
</gene>
<comment type="caution">
    <text evidence="1">The sequence shown here is derived from an EMBL/GenBank/DDBJ whole genome shotgun (WGS) entry which is preliminary data.</text>
</comment>
<proteinExistence type="predicted"/>
<organism evidence="1 2">
    <name type="scientific">Pseudokineococcus marinus</name>
    <dbReference type="NCBI Taxonomy" id="351215"/>
    <lineage>
        <taxon>Bacteria</taxon>
        <taxon>Bacillati</taxon>
        <taxon>Actinomycetota</taxon>
        <taxon>Actinomycetes</taxon>
        <taxon>Kineosporiales</taxon>
        <taxon>Kineosporiaceae</taxon>
        <taxon>Pseudokineococcus</taxon>
    </lineage>
</organism>
<dbReference type="RefSeq" id="WP_171202033.1">
    <property type="nucleotide sequence ID" value="NZ_BAAANP010000010.1"/>
</dbReference>
<dbReference type="AlphaFoldDB" id="A0A849BN09"/>